<proteinExistence type="predicted"/>
<dbReference type="InterPro" id="IPR029441">
    <property type="entry name" value="Cass2"/>
</dbReference>
<dbReference type="Pfam" id="PF12833">
    <property type="entry name" value="HTH_18"/>
    <property type="match status" value="1"/>
</dbReference>
<dbReference type="InterPro" id="IPR018060">
    <property type="entry name" value="HTH_AraC"/>
</dbReference>
<evidence type="ECO:0000256" key="1">
    <source>
        <dbReference type="ARBA" id="ARBA00023015"/>
    </source>
</evidence>
<accession>A0A2C5TI54</accession>
<dbReference type="SMART" id="SM00342">
    <property type="entry name" value="HTH_ARAC"/>
    <property type="match status" value="1"/>
</dbReference>
<feature type="domain" description="HTH araC/xylS-type" evidence="4">
    <location>
        <begin position="8"/>
        <end position="106"/>
    </location>
</feature>
<dbReference type="Gene3D" id="1.10.10.60">
    <property type="entry name" value="Homeodomain-like"/>
    <property type="match status" value="2"/>
</dbReference>
<dbReference type="PANTHER" id="PTHR47504:SF4">
    <property type="entry name" value="MULTIPLE ANTIBIOTIC RESISTANCE PROTEIN MARA"/>
    <property type="match status" value="1"/>
</dbReference>
<comment type="caution">
    <text evidence="5">The sequence shown here is derived from an EMBL/GenBank/DDBJ whole genome shotgun (WGS) entry which is preliminary data.</text>
</comment>
<evidence type="ECO:0000256" key="2">
    <source>
        <dbReference type="ARBA" id="ARBA00023125"/>
    </source>
</evidence>
<organism evidence="5 6">
    <name type="scientific">Morganella morganii</name>
    <name type="common">Proteus morganii</name>
    <dbReference type="NCBI Taxonomy" id="582"/>
    <lineage>
        <taxon>Bacteria</taxon>
        <taxon>Pseudomonadati</taxon>
        <taxon>Pseudomonadota</taxon>
        <taxon>Gammaproteobacteria</taxon>
        <taxon>Enterobacterales</taxon>
        <taxon>Morganellaceae</taxon>
        <taxon>Morganella</taxon>
    </lineage>
</organism>
<dbReference type="InterPro" id="IPR009057">
    <property type="entry name" value="Homeodomain-like_sf"/>
</dbReference>
<dbReference type="PANTHER" id="PTHR47504">
    <property type="entry name" value="RIGHT ORIGIN-BINDING PROTEIN"/>
    <property type="match status" value="1"/>
</dbReference>
<evidence type="ECO:0000259" key="4">
    <source>
        <dbReference type="PROSITE" id="PS01124"/>
    </source>
</evidence>
<dbReference type="PROSITE" id="PS01124">
    <property type="entry name" value="HTH_ARAC_FAMILY_2"/>
    <property type="match status" value="1"/>
</dbReference>
<evidence type="ECO:0000256" key="3">
    <source>
        <dbReference type="ARBA" id="ARBA00023163"/>
    </source>
</evidence>
<keyword evidence="2" id="KW-0238">DNA-binding</keyword>
<gene>
    <name evidence="5" type="ORF">CYG68_02095</name>
</gene>
<name>A0A2C5TI54_MORMO</name>
<dbReference type="GO" id="GO:0046677">
    <property type="term" value="P:response to antibiotic"/>
    <property type="evidence" value="ECO:0007669"/>
    <property type="project" value="UniProtKB-KW"/>
</dbReference>
<sequence>MFNECVVDEILNWIENNLESDLSLEAVAGKAGYSKWHFQRIFKQQTGYTLANYVRARRLSCAAIALRLLPLNLMHLSMKYRFDSQQTFCRAFKQHFGITPSGYRKKSGWQPGGFVLPKRYAGKLHSSVEMTTLPEKVLTGTSNVYQAASDTWNMNLPKLRKYYWQPFLQRLTALPEAVYAIHGVSKSAGDTFSMYYATLAEAHCLKNTMPQDIVYTPGHAHYLKIIFTGDFSDIDFQDITYDIYNNILPELNIIRHPEHPDTEEYIFQENITELNPENPKLAVRVINYYIPVMTDAAGW</sequence>
<dbReference type="GO" id="GO:0043565">
    <property type="term" value="F:sequence-specific DNA binding"/>
    <property type="evidence" value="ECO:0007669"/>
    <property type="project" value="InterPro"/>
</dbReference>
<dbReference type="GeneID" id="93360734"/>
<evidence type="ECO:0000313" key="6">
    <source>
        <dbReference type="Proteomes" id="UP000650477"/>
    </source>
</evidence>
<dbReference type="EMBL" id="PKLF01000002">
    <property type="protein sequence ID" value="MBE8611219.1"/>
    <property type="molecule type" value="Genomic_DNA"/>
</dbReference>
<dbReference type="GO" id="GO:0003700">
    <property type="term" value="F:DNA-binding transcription factor activity"/>
    <property type="evidence" value="ECO:0007669"/>
    <property type="project" value="InterPro"/>
</dbReference>
<dbReference type="Proteomes" id="UP000650477">
    <property type="component" value="Unassembled WGS sequence"/>
</dbReference>
<reference evidence="5" key="1">
    <citation type="submission" date="2017-12" db="EMBL/GenBank/DDBJ databases">
        <title>Genome sequencing and analysis.</title>
        <authorList>
            <person name="Huang Y.-T."/>
        </authorList>
    </citation>
    <scope>NUCLEOTIDE SEQUENCE</scope>
    <source>
        <strain evidence="5">VGH116</strain>
    </source>
</reference>
<dbReference type="InterPro" id="IPR011256">
    <property type="entry name" value="Reg_factor_effector_dom_sf"/>
</dbReference>
<evidence type="ECO:0000313" key="5">
    <source>
        <dbReference type="EMBL" id="MBE8611219.1"/>
    </source>
</evidence>
<keyword evidence="3" id="KW-0804">Transcription</keyword>
<dbReference type="RefSeq" id="WP_004237424.1">
    <property type="nucleotide sequence ID" value="NZ_ABMOGV020000003.1"/>
</dbReference>
<dbReference type="Gene3D" id="3.20.80.10">
    <property type="entry name" value="Regulatory factor, effector binding domain"/>
    <property type="match status" value="1"/>
</dbReference>
<dbReference type="InterPro" id="IPR050959">
    <property type="entry name" value="MarA-like"/>
</dbReference>
<dbReference type="AlphaFoldDB" id="A0A2C5TI54"/>
<keyword evidence="1" id="KW-0805">Transcription regulation</keyword>
<dbReference type="SUPFAM" id="SSF55136">
    <property type="entry name" value="Probable bacterial effector-binding domain"/>
    <property type="match status" value="1"/>
</dbReference>
<dbReference type="Pfam" id="PF14526">
    <property type="entry name" value="Cass2"/>
    <property type="match status" value="1"/>
</dbReference>
<dbReference type="SUPFAM" id="SSF46689">
    <property type="entry name" value="Homeodomain-like"/>
    <property type="match status" value="2"/>
</dbReference>
<protein>
    <submittedName>
        <fullName evidence="5">Right origin-binding protein</fullName>
    </submittedName>
</protein>